<evidence type="ECO:0000256" key="2">
    <source>
        <dbReference type="ARBA" id="ARBA00006370"/>
    </source>
</evidence>
<accession>A0AA38RZP8</accession>
<dbReference type="InterPro" id="IPR033917">
    <property type="entry name" value="ML_PG-PI_TP"/>
</dbReference>
<gene>
    <name evidence="10" type="ORF">NKR19_g1516</name>
</gene>
<dbReference type="FunFam" id="2.60.40.770:FF:000004">
    <property type="entry name" value="Phosphatidylglycerol/phosphatidylinositol transfer protein"/>
    <property type="match status" value="1"/>
</dbReference>
<proteinExistence type="inferred from homology"/>
<evidence type="ECO:0000256" key="3">
    <source>
        <dbReference type="ARBA" id="ARBA00011245"/>
    </source>
</evidence>
<keyword evidence="5" id="KW-0813">Transport</keyword>
<comment type="subunit">
    <text evidence="3">Monomer.</text>
</comment>
<evidence type="ECO:0000256" key="8">
    <source>
        <dbReference type="SAM" id="SignalP"/>
    </source>
</evidence>
<feature type="signal peptide" evidence="8">
    <location>
        <begin position="1"/>
        <end position="18"/>
    </location>
</feature>
<evidence type="ECO:0000313" key="10">
    <source>
        <dbReference type="EMBL" id="KAJ9162195.1"/>
    </source>
</evidence>
<dbReference type="InterPro" id="IPR014756">
    <property type="entry name" value="Ig_E-set"/>
</dbReference>
<dbReference type="GO" id="GO:0032366">
    <property type="term" value="P:intracellular sterol transport"/>
    <property type="evidence" value="ECO:0007669"/>
    <property type="project" value="InterPro"/>
</dbReference>
<dbReference type="SMART" id="SM00737">
    <property type="entry name" value="ML"/>
    <property type="match status" value="1"/>
</dbReference>
<dbReference type="InterPro" id="IPR003172">
    <property type="entry name" value="ML_dom"/>
</dbReference>
<dbReference type="PANTHER" id="PTHR11306:SF0">
    <property type="entry name" value="PHOSPHATIDYLGLYCEROL_PHOSPHATIDYLINOSITOL TRANSFER PROTEIN"/>
    <property type="match status" value="1"/>
</dbReference>
<dbReference type="Proteomes" id="UP001174691">
    <property type="component" value="Unassembled WGS sequence"/>
</dbReference>
<evidence type="ECO:0000259" key="9">
    <source>
        <dbReference type="SMART" id="SM00737"/>
    </source>
</evidence>
<dbReference type="GO" id="GO:0032934">
    <property type="term" value="F:sterol binding"/>
    <property type="evidence" value="ECO:0007669"/>
    <property type="project" value="InterPro"/>
</dbReference>
<dbReference type="Pfam" id="PF02221">
    <property type="entry name" value="E1_DerP2_DerF2"/>
    <property type="match status" value="1"/>
</dbReference>
<reference evidence="10" key="1">
    <citation type="submission" date="2022-07" db="EMBL/GenBank/DDBJ databases">
        <title>Fungi with potential for degradation of polypropylene.</title>
        <authorList>
            <person name="Gostincar C."/>
        </authorList>
    </citation>
    <scope>NUCLEOTIDE SEQUENCE</scope>
    <source>
        <strain evidence="10">EXF-13287</strain>
    </source>
</reference>
<sequence>MRFATVAALAFGLAPASGLSVFRDDQGVIQDNLDVPGDSPLKYCEEKRDDDIILIQSVDLTPNPPQAGTELVIEATGTVYETIEEGAYVNLSVKYGLIRLINTKADLCEQIKNVDLECPIEKGVISIVKSVDLPKEIPPGKYTVNADVYTKDDEHITCLTATVVFSRKESLGIFDL</sequence>
<comment type="similarity">
    <text evidence="2">Belongs to the NPC2 family.</text>
</comment>
<evidence type="ECO:0000256" key="1">
    <source>
        <dbReference type="ARBA" id="ARBA00002053"/>
    </source>
</evidence>
<dbReference type="EMBL" id="JANBVN010000014">
    <property type="protein sequence ID" value="KAJ9162195.1"/>
    <property type="molecule type" value="Genomic_DNA"/>
</dbReference>
<evidence type="ECO:0000256" key="5">
    <source>
        <dbReference type="ARBA" id="ARBA00022448"/>
    </source>
</evidence>
<organism evidence="10 11">
    <name type="scientific">Coniochaeta hoffmannii</name>
    <dbReference type="NCBI Taxonomy" id="91930"/>
    <lineage>
        <taxon>Eukaryota</taxon>
        <taxon>Fungi</taxon>
        <taxon>Dikarya</taxon>
        <taxon>Ascomycota</taxon>
        <taxon>Pezizomycotina</taxon>
        <taxon>Sordariomycetes</taxon>
        <taxon>Sordariomycetidae</taxon>
        <taxon>Coniochaetales</taxon>
        <taxon>Coniochaetaceae</taxon>
        <taxon>Coniochaeta</taxon>
    </lineage>
</organism>
<dbReference type="CDD" id="cd00917">
    <property type="entry name" value="PG-PI_TP"/>
    <property type="match status" value="1"/>
</dbReference>
<keyword evidence="6 8" id="KW-0732">Signal</keyword>
<feature type="chain" id="PRO_5041274240" description="Phosphatidylglycerol/phosphatidylinositol transfer protein" evidence="8">
    <location>
        <begin position="19"/>
        <end position="176"/>
    </location>
</feature>
<dbReference type="AlphaFoldDB" id="A0AA38RZP8"/>
<keyword evidence="7" id="KW-0445">Lipid transport</keyword>
<dbReference type="PANTHER" id="PTHR11306">
    <property type="entry name" value="NIEMANN PICK TYPE C2 PROTEIN NPC2-RELATED"/>
    <property type="match status" value="1"/>
</dbReference>
<evidence type="ECO:0000313" key="11">
    <source>
        <dbReference type="Proteomes" id="UP001174691"/>
    </source>
</evidence>
<name>A0AA38RZP8_9PEZI</name>
<dbReference type="Gene3D" id="2.60.40.770">
    <property type="match status" value="1"/>
</dbReference>
<comment type="function">
    <text evidence="1">Catalyzes the intermembrane transfer of phosphatidylglycerol and phosphatidylinositol.</text>
</comment>
<feature type="domain" description="MD-2-related lipid-recognition" evidence="9">
    <location>
        <begin position="41"/>
        <end position="163"/>
    </location>
</feature>
<evidence type="ECO:0000256" key="6">
    <source>
        <dbReference type="ARBA" id="ARBA00022729"/>
    </source>
</evidence>
<protein>
    <recommendedName>
        <fullName evidence="4">Phosphatidylglycerol/phosphatidylinositol transfer protein</fullName>
    </recommendedName>
</protein>
<dbReference type="SUPFAM" id="SSF81296">
    <property type="entry name" value="E set domains"/>
    <property type="match status" value="1"/>
</dbReference>
<keyword evidence="11" id="KW-1185">Reference proteome</keyword>
<comment type="caution">
    <text evidence="10">The sequence shown here is derived from an EMBL/GenBank/DDBJ whole genome shotgun (WGS) entry which is preliminary data.</text>
</comment>
<evidence type="ECO:0000256" key="4">
    <source>
        <dbReference type="ARBA" id="ARBA00016056"/>
    </source>
</evidence>
<dbReference type="InterPro" id="IPR039670">
    <property type="entry name" value="NPC2-like"/>
</dbReference>
<evidence type="ECO:0000256" key="7">
    <source>
        <dbReference type="ARBA" id="ARBA00023055"/>
    </source>
</evidence>